<dbReference type="Gene3D" id="3.30.420.240">
    <property type="match status" value="1"/>
</dbReference>
<dbReference type="EMBL" id="LAZR01001051">
    <property type="protein sequence ID" value="KKN51711.1"/>
    <property type="molecule type" value="Genomic_DNA"/>
</dbReference>
<gene>
    <name evidence="1" type="ORF">LCGC14_0619980</name>
</gene>
<evidence type="ECO:0008006" key="2">
    <source>
        <dbReference type="Google" id="ProtNLM"/>
    </source>
</evidence>
<proteinExistence type="predicted"/>
<protein>
    <recommendedName>
        <fullName evidence="2">Terminase large subunit gp17-like C-terminal domain-containing protein</fullName>
    </recommendedName>
</protein>
<accession>A0A0F9TRH6</accession>
<comment type="caution">
    <text evidence="1">The sequence shown here is derived from an EMBL/GenBank/DDBJ whole genome shotgun (WGS) entry which is preliminary data.</text>
</comment>
<reference evidence="1" key="1">
    <citation type="journal article" date="2015" name="Nature">
        <title>Complex archaea that bridge the gap between prokaryotes and eukaryotes.</title>
        <authorList>
            <person name="Spang A."/>
            <person name="Saw J.H."/>
            <person name="Jorgensen S.L."/>
            <person name="Zaremba-Niedzwiedzka K."/>
            <person name="Martijn J."/>
            <person name="Lind A.E."/>
            <person name="van Eijk R."/>
            <person name="Schleper C."/>
            <person name="Guy L."/>
            <person name="Ettema T.J."/>
        </authorList>
    </citation>
    <scope>NUCLEOTIDE SEQUENCE</scope>
</reference>
<sequence length="550" mass="63674">MDLTRLKESARLELRRRCLSSLFNFCIAVMGYDDLTEGLHKGVCRFLEEPDRWKQLTLPRGFVKTWIGSIAFSVWVTLPRERGDEFPEGIGMDDKFYGLGQNARILIVSNVVANAHKIINLIRKIYERNRSLQALFPEVIPPNFNKVKWSDSEACISRSEDYTESTFEAGSIGGSTVSRHYDLIIEDDIIYAKKDDLTGKELQPNQDDIDKAIGWHKLASSLLVPGPHTRIHNIGTRWARHDVVDHIRTHEKQYKVLDISATDDGTIDGKPTWPEQYGREVLDRIRSSQGPYMFATQYLNRPMAIEDMLFKPEWLQYYVGQGELPESMRVFTTVDLAGWNESKRKNYGSRAVIITCGWCDRNHMWVLGYDVGRFNPSEVIDIIYKHNRIYEPEKIGVETVYYQKALLHFLRKEMENRGWLHMAPLRTESSVSKDLRIRALQPIASNMAIHCRPEHKDFIDEFCNYVPNDRSVRNDMLDAAAYQLQIARPGEPRAIVRKGKEEYVFRADMDKFLKWAMEGKKGKGFLDQYMPEESGDNFTNEDLEPVADWA</sequence>
<evidence type="ECO:0000313" key="1">
    <source>
        <dbReference type="EMBL" id="KKN51711.1"/>
    </source>
</evidence>
<organism evidence="1">
    <name type="scientific">marine sediment metagenome</name>
    <dbReference type="NCBI Taxonomy" id="412755"/>
    <lineage>
        <taxon>unclassified sequences</taxon>
        <taxon>metagenomes</taxon>
        <taxon>ecological metagenomes</taxon>
    </lineage>
</organism>
<name>A0A0F9TRH6_9ZZZZ</name>
<dbReference type="AlphaFoldDB" id="A0A0F9TRH6"/>